<gene>
    <name evidence="1" type="ORF">SAMN04488135_10185</name>
</gene>
<evidence type="ECO:0000313" key="1">
    <source>
        <dbReference type="EMBL" id="SHG70293.1"/>
    </source>
</evidence>
<dbReference type="RefSeq" id="WP_143160830.1">
    <property type="nucleotide sequence ID" value="NZ_FQXE01000001.1"/>
</dbReference>
<reference evidence="1 2" key="1">
    <citation type="submission" date="2016-11" db="EMBL/GenBank/DDBJ databases">
        <authorList>
            <person name="Jaros S."/>
            <person name="Januszkiewicz K."/>
            <person name="Wedrychowicz H."/>
        </authorList>
    </citation>
    <scope>NUCLEOTIDE SEQUENCE [LARGE SCALE GENOMIC DNA]</scope>
    <source>
        <strain evidence="1 2">CGMCC 1.10190</strain>
    </source>
</reference>
<accession>A0A1M5M0T9</accession>
<organism evidence="1 2">
    <name type="scientific">Pollutimonas bauzanensis</name>
    <dbReference type="NCBI Taxonomy" id="658167"/>
    <lineage>
        <taxon>Bacteria</taxon>
        <taxon>Pseudomonadati</taxon>
        <taxon>Pseudomonadota</taxon>
        <taxon>Betaproteobacteria</taxon>
        <taxon>Burkholderiales</taxon>
        <taxon>Alcaligenaceae</taxon>
        <taxon>Pollutimonas</taxon>
    </lineage>
</organism>
<proteinExistence type="predicted"/>
<name>A0A1M5M0T9_9BURK</name>
<dbReference type="EMBL" id="FQXE01000001">
    <property type="protein sequence ID" value="SHG70293.1"/>
    <property type="molecule type" value="Genomic_DNA"/>
</dbReference>
<sequence>MVVAIGNSVIVGRKEYIFSDRDDAIDFADCLNAGGAIGHCSTIVPPARVVDPDQGLDLADDDAPGP</sequence>
<protein>
    <submittedName>
        <fullName evidence="1">Uncharacterized protein</fullName>
    </submittedName>
</protein>
<evidence type="ECO:0000313" key="2">
    <source>
        <dbReference type="Proteomes" id="UP000184226"/>
    </source>
</evidence>
<dbReference type="AlphaFoldDB" id="A0A1M5M0T9"/>
<dbReference type="Proteomes" id="UP000184226">
    <property type="component" value="Unassembled WGS sequence"/>
</dbReference>
<keyword evidence="2" id="KW-1185">Reference proteome</keyword>